<feature type="compositionally biased region" description="Basic and acidic residues" evidence="9">
    <location>
        <begin position="725"/>
        <end position="735"/>
    </location>
</feature>
<dbReference type="SUPFAM" id="SSF82171">
    <property type="entry name" value="DPP6 N-terminal domain-like"/>
    <property type="match status" value="1"/>
</dbReference>
<comment type="subcellular location">
    <subcellularLocation>
        <location evidence="1">Nucleus</location>
        <location evidence="1">Nucleolus</location>
    </subcellularLocation>
</comment>
<feature type="compositionally biased region" description="Basic and acidic residues" evidence="9">
    <location>
        <begin position="781"/>
        <end position="793"/>
    </location>
</feature>
<dbReference type="InterPro" id="IPR015943">
    <property type="entry name" value="WD40/YVTN_repeat-like_dom_sf"/>
</dbReference>
<dbReference type="Gene3D" id="2.130.10.10">
    <property type="entry name" value="YVTN repeat-like/Quinoprotein amine dehydrogenase"/>
    <property type="match status" value="3"/>
</dbReference>
<keyword evidence="12" id="KW-1185">Reference proteome</keyword>
<evidence type="ECO:0000256" key="7">
    <source>
        <dbReference type="ARBA" id="ARBA00023242"/>
    </source>
</evidence>
<keyword evidence="7" id="KW-0539">Nucleus</keyword>
<gene>
    <name evidence="11" type="primary">wdr75</name>
    <name evidence="11" type="ORF">AWC38_SpisGene12673</name>
</gene>
<evidence type="ECO:0000259" key="10">
    <source>
        <dbReference type="Pfam" id="PF23769"/>
    </source>
</evidence>
<evidence type="ECO:0000256" key="5">
    <source>
        <dbReference type="ARBA" id="ARBA00022737"/>
    </source>
</evidence>
<keyword evidence="3" id="KW-0698">rRNA processing</keyword>
<dbReference type="Proteomes" id="UP000225706">
    <property type="component" value="Unassembled WGS sequence"/>
</dbReference>
<dbReference type="GO" id="GO:0006364">
    <property type="term" value="P:rRNA processing"/>
    <property type="evidence" value="ECO:0007669"/>
    <property type="project" value="UniProtKB-KW"/>
</dbReference>
<dbReference type="Pfam" id="PF23869">
    <property type="entry name" value="Beta-prop_WDR75_1st"/>
    <property type="match status" value="1"/>
</dbReference>
<protein>
    <submittedName>
        <fullName evidence="11">WD repeat-containing protein 75</fullName>
    </submittedName>
</protein>
<dbReference type="GO" id="GO:2000234">
    <property type="term" value="P:positive regulation of rRNA processing"/>
    <property type="evidence" value="ECO:0007669"/>
    <property type="project" value="TreeGrafter"/>
</dbReference>
<proteinExistence type="predicted"/>
<dbReference type="InterPro" id="IPR001680">
    <property type="entry name" value="WD40_rpt"/>
</dbReference>
<evidence type="ECO:0000256" key="2">
    <source>
        <dbReference type="ARBA" id="ARBA00022517"/>
    </source>
</evidence>
<dbReference type="EMBL" id="LSMT01000228">
    <property type="protein sequence ID" value="PFX22796.1"/>
    <property type="molecule type" value="Genomic_DNA"/>
</dbReference>
<feature type="region of interest" description="Disordered" evidence="9">
    <location>
        <begin position="721"/>
        <end position="743"/>
    </location>
</feature>
<evidence type="ECO:0000256" key="9">
    <source>
        <dbReference type="SAM" id="MobiDB-lite"/>
    </source>
</evidence>
<dbReference type="Pfam" id="PF23769">
    <property type="entry name" value="Beta-prop_WDR75_2nd"/>
    <property type="match status" value="1"/>
</dbReference>
<accession>A0A2B4S058</accession>
<evidence type="ECO:0000256" key="6">
    <source>
        <dbReference type="ARBA" id="ARBA00023163"/>
    </source>
</evidence>
<dbReference type="SUPFAM" id="SSF50978">
    <property type="entry name" value="WD40 repeat-like"/>
    <property type="match status" value="1"/>
</dbReference>
<feature type="region of interest" description="Disordered" evidence="9">
    <location>
        <begin position="778"/>
        <end position="842"/>
    </location>
</feature>
<keyword evidence="2" id="KW-0690">Ribosome biogenesis</keyword>
<dbReference type="SMART" id="SM00320">
    <property type="entry name" value="WD40"/>
    <property type="match status" value="7"/>
</dbReference>
<feature type="repeat" description="WD" evidence="8">
    <location>
        <begin position="59"/>
        <end position="101"/>
    </location>
</feature>
<dbReference type="PANTHER" id="PTHR44215:SF1">
    <property type="entry name" value="WD REPEAT-CONTAINING PROTEIN 75"/>
    <property type="match status" value="1"/>
</dbReference>
<feature type="compositionally biased region" description="Polar residues" evidence="9">
    <location>
        <begin position="827"/>
        <end position="842"/>
    </location>
</feature>
<dbReference type="PROSITE" id="PS50082">
    <property type="entry name" value="WD_REPEATS_2"/>
    <property type="match status" value="2"/>
</dbReference>
<dbReference type="GO" id="GO:0045943">
    <property type="term" value="P:positive regulation of transcription by RNA polymerase I"/>
    <property type="evidence" value="ECO:0007669"/>
    <property type="project" value="InterPro"/>
</dbReference>
<evidence type="ECO:0000313" key="12">
    <source>
        <dbReference type="Proteomes" id="UP000225706"/>
    </source>
</evidence>
<keyword evidence="6" id="KW-0804">Transcription</keyword>
<dbReference type="GO" id="GO:0032040">
    <property type="term" value="C:small-subunit processome"/>
    <property type="evidence" value="ECO:0007669"/>
    <property type="project" value="InterPro"/>
</dbReference>
<name>A0A2B4S058_STYPI</name>
<comment type="caution">
    <text evidence="11">The sequence shown here is derived from an EMBL/GenBank/DDBJ whole genome shotgun (WGS) entry which is preliminary data.</text>
</comment>
<keyword evidence="4 8" id="KW-0853">WD repeat</keyword>
<dbReference type="InterPro" id="IPR053826">
    <property type="entry name" value="WDR75"/>
</dbReference>
<feature type="compositionally biased region" description="Acidic residues" evidence="9">
    <location>
        <begin position="794"/>
        <end position="809"/>
    </location>
</feature>
<reference evidence="12" key="1">
    <citation type="journal article" date="2017" name="bioRxiv">
        <title>Comparative analysis of the genomes of Stylophora pistillata and Acropora digitifera provides evidence for extensive differences between species of corals.</title>
        <authorList>
            <person name="Voolstra C.R."/>
            <person name="Li Y."/>
            <person name="Liew Y.J."/>
            <person name="Baumgarten S."/>
            <person name="Zoccola D."/>
            <person name="Flot J.-F."/>
            <person name="Tambutte S."/>
            <person name="Allemand D."/>
            <person name="Aranda M."/>
        </authorList>
    </citation>
    <scope>NUCLEOTIDE SEQUENCE [LARGE SCALE GENOMIC DNA]</scope>
</reference>
<organism evidence="11 12">
    <name type="scientific">Stylophora pistillata</name>
    <name type="common">Smooth cauliflower coral</name>
    <dbReference type="NCBI Taxonomy" id="50429"/>
    <lineage>
        <taxon>Eukaryota</taxon>
        <taxon>Metazoa</taxon>
        <taxon>Cnidaria</taxon>
        <taxon>Anthozoa</taxon>
        <taxon>Hexacorallia</taxon>
        <taxon>Scleractinia</taxon>
        <taxon>Astrocoeniina</taxon>
        <taxon>Pocilloporidae</taxon>
        <taxon>Stylophora</taxon>
    </lineage>
</organism>
<sequence>MVLGEDEIPERFGSVRLVGGESLVSHRTVFSRDSKILFCSCGRKIRVYSTLTGYLLRELQGHEGKVTDFKINPKNHLQLISCAASGDVIYWDYTDGQIIKKYRFEGPLVGLIVHSAHNESVFLIKQTSCKGKKRKSKEEKKKKLVESEEYSLSVYNPRKCKKFDKPKLRVLLYKSGNSKQTTLSGDGNLLATVKENELHLWNFLSGKLNMFSYKRTQFTCATFHPVEACVATGGCGSGEIILWQGLDQLVSPATSVLHWHPNPVSDMIFSHDGSNMFSGGEEGVLVLWQYKTDHQVFLPRLSTPINHLAISPDDSLTAVSQRENVIRLVNNIEWKIKRTIQGLRQIDNLFAGIVYDPRSKALVTSNKPGVIQFYLPQSDHHAFSLDVVRQNIIVKTKKEQVVCTKIDQVAFNDNGSWLATVERRDDKKNAMELRLKFWEYSQRDQCYVTNTCVDPPHDQKIVAVQFQPQKERDESSSPLAMTAGSDGKFKIWVLAEERDIKGKEYSWSCQSVGYYGDKPCQDAAFSGDGSLVAVAYDKVITLWTPTTNELRKTLALPYPDEEIKWIKFGHNSSSQYLVSITNRYLTVWNLLSCTVWWSVEAPVTCLLSDPQTNLICVFVSFNKNKSHLYVFDPASPHPVAVQSSVSRKSDVVSAAFDRESMLYSNKSGKSFKMSKLYFLNQEQKLFTLDFGESGDTKSRVKPQESAAGSEQQTEFYKIFGQSTKSRAESTSDHRVGKGIRGGTPSCAVIRQMLQTPSHVLPSVTALCSSFLQSLLVSKQSAPREDQDNFKNSESENDDESMNEDEDSDVETTRVAEGASRQVHDSSIETTKSAVLQSRRLSSGEHNAALDSVNFTWLKEYFASS</sequence>
<dbReference type="InterPro" id="IPR057644">
    <property type="entry name" value="Beta-prop_WDR75_2nd"/>
</dbReference>
<evidence type="ECO:0000256" key="8">
    <source>
        <dbReference type="PROSITE-ProRule" id="PRU00221"/>
    </source>
</evidence>
<dbReference type="OrthoDB" id="4096at2759"/>
<evidence type="ECO:0000313" key="11">
    <source>
        <dbReference type="EMBL" id="PFX22796.1"/>
    </source>
</evidence>
<dbReference type="AlphaFoldDB" id="A0A2B4S058"/>
<dbReference type="STRING" id="50429.A0A2B4S058"/>
<evidence type="ECO:0000256" key="4">
    <source>
        <dbReference type="ARBA" id="ARBA00022574"/>
    </source>
</evidence>
<dbReference type="GO" id="GO:0003723">
    <property type="term" value="F:RNA binding"/>
    <property type="evidence" value="ECO:0007669"/>
    <property type="project" value="InterPro"/>
</dbReference>
<feature type="domain" description="WD repeat-containing protein 75 second beta-propeller" evidence="10">
    <location>
        <begin position="354"/>
        <end position="683"/>
    </location>
</feature>
<dbReference type="InterPro" id="IPR036322">
    <property type="entry name" value="WD40_repeat_dom_sf"/>
</dbReference>
<dbReference type="PANTHER" id="PTHR44215">
    <property type="entry name" value="WD REPEAT-CONTAINING PROTEIN 75"/>
    <property type="match status" value="1"/>
</dbReference>
<evidence type="ECO:0000256" key="1">
    <source>
        <dbReference type="ARBA" id="ARBA00004604"/>
    </source>
</evidence>
<feature type="repeat" description="WD" evidence="8">
    <location>
        <begin position="257"/>
        <end position="298"/>
    </location>
</feature>
<keyword evidence="5" id="KW-0677">Repeat</keyword>
<evidence type="ECO:0000256" key="3">
    <source>
        <dbReference type="ARBA" id="ARBA00022552"/>
    </source>
</evidence>